<sequence length="295" mass="32363">MKKNLKQMNCSRIAPLFLVAMTVLVTSCSKEENVDGELATSNEEVITATELQYSDEAEMISEEVTTIAEDIYATDEISLTAKADYESDHLPDCVTITTVVTDTTREKTIDFGEGCELPNGNVLSGTIQLSYAKDMTAASKSIALTLKNFTFNGVAVEGSADILRVRSNENGNPQGTANASFNATWPEGDTASFEGTRTREWIEGYGSGFWGDNVFLITGKRTYVGREGNVFVKEVITPLRREMSCRFIVSGVLEISRNDNTASLDFGDGSCDAKGILTQPDGTEVEIFLRRFWKQ</sequence>
<keyword evidence="2" id="KW-1185">Reference proteome</keyword>
<reference evidence="2" key="1">
    <citation type="submission" date="2016-11" db="EMBL/GenBank/DDBJ databases">
        <authorList>
            <person name="Varghese N."/>
            <person name="Submissions S."/>
        </authorList>
    </citation>
    <scope>NUCLEOTIDE SEQUENCE [LARGE SCALE GENOMIC DNA]</scope>
    <source>
        <strain evidence="2">DSM 22638</strain>
    </source>
</reference>
<dbReference type="RefSeq" id="WP_073180570.1">
    <property type="nucleotide sequence ID" value="NZ_FQWL01000004.1"/>
</dbReference>
<gene>
    <name evidence="1" type="ORF">SAMN04488116_2740</name>
</gene>
<proteinExistence type="predicted"/>
<dbReference type="PROSITE" id="PS51257">
    <property type="entry name" value="PROKAR_LIPOPROTEIN"/>
    <property type="match status" value="1"/>
</dbReference>
<dbReference type="STRING" id="570519.SAMN04488116_2740"/>
<protein>
    <recommendedName>
        <fullName evidence="3">Lipoprotein</fullName>
    </recommendedName>
</protein>
<dbReference type="AlphaFoldDB" id="A0A1M5NAP0"/>
<dbReference type="Proteomes" id="UP000184532">
    <property type="component" value="Unassembled WGS sequence"/>
</dbReference>
<organism evidence="1 2">
    <name type="scientific">Flagellimonas flava</name>
    <dbReference type="NCBI Taxonomy" id="570519"/>
    <lineage>
        <taxon>Bacteria</taxon>
        <taxon>Pseudomonadati</taxon>
        <taxon>Bacteroidota</taxon>
        <taxon>Flavobacteriia</taxon>
        <taxon>Flavobacteriales</taxon>
        <taxon>Flavobacteriaceae</taxon>
        <taxon>Flagellimonas</taxon>
    </lineage>
</organism>
<evidence type="ECO:0000313" key="1">
    <source>
        <dbReference type="EMBL" id="SHG86269.1"/>
    </source>
</evidence>
<evidence type="ECO:0008006" key="3">
    <source>
        <dbReference type="Google" id="ProtNLM"/>
    </source>
</evidence>
<dbReference type="OrthoDB" id="1114031at2"/>
<name>A0A1M5NAP0_9FLAO</name>
<dbReference type="EMBL" id="FQWL01000004">
    <property type="protein sequence ID" value="SHG86269.1"/>
    <property type="molecule type" value="Genomic_DNA"/>
</dbReference>
<evidence type="ECO:0000313" key="2">
    <source>
        <dbReference type="Proteomes" id="UP000184532"/>
    </source>
</evidence>
<accession>A0A1M5NAP0</accession>